<dbReference type="EMBL" id="CP049216">
    <property type="protein sequence ID" value="QTG12407.1"/>
    <property type="molecule type" value="Genomic_DNA"/>
</dbReference>
<keyword evidence="1" id="KW-1133">Transmembrane helix</keyword>
<accession>A0AAJ4N0B0</accession>
<evidence type="ECO:0000313" key="2">
    <source>
        <dbReference type="EMBL" id="QTG12407.1"/>
    </source>
</evidence>
<organism evidence="2 3">
    <name type="scientific">Agrobacterium tumefaciens</name>
    <dbReference type="NCBI Taxonomy" id="358"/>
    <lineage>
        <taxon>Bacteria</taxon>
        <taxon>Pseudomonadati</taxon>
        <taxon>Pseudomonadota</taxon>
        <taxon>Alphaproteobacteria</taxon>
        <taxon>Hyphomicrobiales</taxon>
        <taxon>Rhizobiaceae</taxon>
        <taxon>Rhizobium/Agrobacterium group</taxon>
        <taxon>Agrobacterium</taxon>
        <taxon>Agrobacterium tumefaciens complex</taxon>
    </lineage>
</organism>
<dbReference type="RefSeq" id="WP_333721879.1">
    <property type="nucleotide sequence ID" value="NZ_CP049216.1"/>
</dbReference>
<keyword evidence="1" id="KW-0812">Transmembrane</keyword>
<name>A0AAJ4N0B0_AGRTU</name>
<dbReference type="Proteomes" id="UP000663946">
    <property type="component" value="Chromosome 1"/>
</dbReference>
<evidence type="ECO:0000313" key="3">
    <source>
        <dbReference type="Proteomes" id="UP000663946"/>
    </source>
</evidence>
<sequence length="92" mass="10101">MTTIRTIDPAIREHLTGTARGFAALGLLAAIGMGAMVPVLLPLERDRTYDLVQISPDGESDIVDYNLSATDCGFMKDRLQRAGYDVLCERTR</sequence>
<gene>
    <name evidence="2" type="ORF">G6M86_03730</name>
</gene>
<evidence type="ECO:0000256" key="1">
    <source>
        <dbReference type="SAM" id="Phobius"/>
    </source>
</evidence>
<protein>
    <submittedName>
        <fullName evidence="2">Uncharacterized protein</fullName>
    </submittedName>
</protein>
<dbReference type="AlphaFoldDB" id="A0AAJ4N0B0"/>
<keyword evidence="1" id="KW-0472">Membrane</keyword>
<proteinExistence type="predicted"/>
<feature type="transmembrane region" description="Helical" evidence="1">
    <location>
        <begin position="21"/>
        <end position="41"/>
    </location>
</feature>
<reference evidence="2" key="1">
    <citation type="submission" date="2020-02" db="EMBL/GenBank/DDBJ databases">
        <title>Unexpected conservation and global transmission of agrobacterial virulence plasmids.</title>
        <authorList>
            <person name="Weisberg A.J."/>
            <person name="Davis E.W. II"/>
            <person name="Tabima J.R."/>
            <person name="Belcher M.S."/>
            <person name="Miller M."/>
            <person name="Kuo C.-H."/>
            <person name="Loper J.E."/>
            <person name="Grunwald N.J."/>
            <person name="Putnam M.L."/>
            <person name="Chang J.H."/>
        </authorList>
    </citation>
    <scope>NUCLEOTIDE SEQUENCE</scope>
    <source>
        <strain evidence="2">Q15/94</strain>
    </source>
</reference>